<accession>A0A540VTZ7</accession>
<evidence type="ECO:0000313" key="5">
    <source>
        <dbReference type="EMBL" id="TQF00229.1"/>
    </source>
</evidence>
<evidence type="ECO:0000256" key="4">
    <source>
        <dbReference type="ARBA" id="ARBA00023306"/>
    </source>
</evidence>
<sequence length="188" mass="20850">MNEPALESILEAALLAAGEPLSVEQLRGLFPEEAQPAPRDIEAALVRLQGQLDGRGVVLRQVASGYRLQVPETFAPWVARLWEEKPARYSRAILETLAIIAYRQPITRGEIEEIRGVSLSSSIMRTLQERGWVRVAGHRDAPGRPAVYATTRDFLDHFNLAGLSDLPSLMELGDHGPEHPELDLEMPV</sequence>
<dbReference type="PANTHER" id="PTHR34298:SF2">
    <property type="entry name" value="SEGREGATION AND CONDENSATION PROTEIN B"/>
    <property type="match status" value="1"/>
</dbReference>
<dbReference type="Proteomes" id="UP000315400">
    <property type="component" value="Unassembled WGS sequence"/>
</dbReference>
<evidence type="ECO:0000256" key="1">
    <source>
        <dbReference type="ARBA" id="ARBA00022490"/>
    </source>
</evidence>
<dbReference type="NCBIfam" id="TIGR00281">
    <property type="entry name" value="SMC-Scp complex subunit ScpB"/>
    <property type="match status" value="1"/>
</dbReference>
<evidence type="ECO:0000313" key="6">
    <source>
        <dbReference type="Proteomes" id="UP000315400"/>
    </source>
</evidence>
<reference evidence="5 6" key="1">
    <citation type="submission" date="2019-06" db="EMBL/GenBank/DDBJ databases">
        <title>Metagenome assembled Genome of Spiribacter salinus SL48-SHIP from the microbial mat of Salt Lake 48 (Novosibirsk region, Russia).</title>
        <authorList>
            <person name="Shipova A."/>
            <person name="Rozanov A.S."/>
            <person name="Bryanskaya A.V."/>
            <person name="Peltek S.E."/>
        </authorList>
    </citation>
    <scope>NUCLEOTIDE SEQUENCE [LARGE SCALE GENOMIC DNA]</scope>
    <source>
        <strain evidence="5">SL48-SHIP-2</strain>
    </source>
</reference>
<dbReference type="PANTHER" id="PTHR34298">
    <property type="entry name" value="SEGREGATION AND CONDENSATION PROTEIN B"/>
    <property type="match status" value="1"/>
</dbReference>
<keyword evidence="4" id="KW-0131">Cell cycle</keyword>
<comment type="caution">
    <text evidence="5">The sequence shown here is derived from an EMBL/GenBank/DDBJ whole genome shotgun (WGS) entry which is preliminary data.</text>
</comment>
<dbReference type="InterPro" id="IPR005234">
    <property type="entry name" value="ScpB_csome_segregation"/>
</dbReference>
<dbReference type="InterPro" id="IPR036390">
    <property type="entry name" value="WH_DNA-bd_sf"/>
</dbReference>
<keyword evidence="2" id="KW-0132">Cell division</keyword>
<proteinExistence type="predicted"/>
<dbReference type="InterPro" id="IPR036388">
    <property type="entry name" value="WH-like_DNA-bd_sf"/>
</dbReference>
<dbReference type="EMBL" id="VIFK01000019">
    <property type="protein sequence ID" value="TQF00229.1"/>
    <property type="molecule type" value="Genomic_DNA"/>
</dbReference>
<dbReference type="GO" id="GO:0051301">
    <property type="term" value="P:cell division"/>
    <property type="evidence" value="ECO:0007669"/>
    <property type="project" value="UniProtKB-KW"/>
</dbReference>
<dbReference type="Gene3D" id="1.10.10.10">
    <property type="entry name" value="Winged helix-like DNA-binding domain superfamily/Winged helix DNA-binding domain"/>
    <property type="match status" value="2"/>
</dbReference>
<organism evidence="5 6">
    <name type="scientific">Spiribacter salinus</name>
    <dbReference type="NCBI Taxonomy" id="1335746"/>
    <lineage>
        <taxon>Bacteria</taxon>
        <taxon>Pseudomonadati</taxon>
        <taxon>Pseudomonadota</taxon>
        <taxon>Gammaproteobacteria</taxon>
        <taxon>Chromatiales</taxon>
        <taxon>Ectothiorhodospiraceae</taxon>
        <taxon>Spiribacter</taxon>
    </lineage>
</organism>
<dbReference type="RefSeq" id="WP_016353061.1">
    <property type="nucleotide sequence ID" value="NZ_MBFX01000002.1"/>
</dbReference>
<dbReference type="SUPFAM" id="SSF46785">
    <property type="entry name" value="Winged helix' DNA-binding domain"/>
    <property type="match status" value="2"/>
</dbReference>
<dbReference type="GO" id="GO:0051304">
    <property type="term" value="P:chromosome separation"/>
    <property type="evidence" value="ECO:0007669"/>
    <property type="project" value="InterPro"/>
</dbReference>
<keyword evidence="1" id="KW-0963">Cytoplasm</keyword>
<keyword evidence="3" id="KW-0159">Chromosome partition</keyword>
<name>A0A540VTZ7_9GAMM</name>
<dbReference type="AlphaFoldDB" id="A0A540VTZ7"/>
<dbReference type="PIRSF" id="PIRSF019345">
    <property type="entry name" value="ScpB"/>
    <property type="match status" value="1"/>
</dbReference>
<evidence type="ECO:0000256" key="2">
    <source>
        <dbReference type="ARBA" id="ARBA00022618"/>
    </source>
</evidence>
<dbReference type="Pfam" id="PF04079">
    <property type="entry name" value="SMC_ScpB"/>
    <property type="match status" value="1"/>
</dbReference>
<evidence type="ECO:0000256" key="3">
    <source>
        <dbReference type="ARBA" id="ARBA00022829"/>
    </source>
</evidence>
<dbReference type="STRING" id="1260251.SPISAL_03300"/>
<protein>
    <submittedName>
        <fullName evidence="5">SMC-Scp complex subunit ScpB</fullName>
    </submittedName>
</protein>
<gene>
    <name evidence="5" type="primary">scpB</name>
    <name evidence="5" type="ORF">FKY71_04475</name>
</gene>